<keyword evidence="10" id="KW-1185">Reference proteome</keyword>
<evidence type="ECO:0000313" key="9">
    <source>
        <dbReference type="EMBL" id="PHT46174.1"/>
    </source>
</evidence>
<dbReference type="GO" id="GO:0004674">
    <property type="term" value="F:protein serine/threonine kinase activity"/>
    <property type="evidence" value="ECO:0007669"/>
    <property type="project" value="UniProtKB-KW"/>
</dbReference>
<evidence type="ECO:0000256" key="3">
    <source>
        <dbReference type="ARBA" id="ARBA00022679"/>
    </source>
</evidence>
<dbReference type="EMBL" id="MLFT02000006">
    <property type="protein sequence ID" value="PHT46174.1"/>
    <property type="molecule type" value="Genomic_DNA"/>
</dbReference>
<name>A0A2G2WLQ5_CAPBA</name>
<dbReference type="AlphaFoldDB" id="A0A2G2WLQ5"/>
<dbReference type="PANTHER" id="PTHR45998:SF2">
    <property type="entry name" value="SERINE_THREONINE-PROTEIN KINASE 16"/>
    <property type="match status" value="1"/>
</dbReference>
<reference evidence="10" key="2">
    <citation type="journal article" date="2017" name="J. Anim. Genet.">
        <title>Multiple reference genome sequences of hot pepper reveal the massive evolution of plant disease resistance genes by retroduplication.</title>
        <authorList>
            <person name="Kim S."/>
            <person name="Park J."/>
            <person name="Yeom S.-I."/>
            <person name="Kim Y.-M."/>
            <person name="Seo E."/>
            <person name="Kim K.-T."/>
            <person name="Kim M.-S."/>
            <person name="Lee J.M."/>
            <person name="Cheong K."/>
            <person name="Shin H.-S."/>
            <person name="Kim S.-B."/>
            <person name="Han K."/>
            <person name="Lee J."/>
            <person name="Park M."/>
            <person name="Lee H.-A."/>
            <person name="Lee H.-Y."/>
            <person name="Lee Y."/>
            <person name="Oh S."/>
            <person name="Lee J.H."/>
            <person name="Choi E."/>
            <person name="Choi E."/>
            <person name="Lee S.E."/>
            <person name="Jeon J."/>
            <person name="Kim H."/>
            <person name="Choi G."/>
            <person name="Song H."/>
            <person name="Lee J."/>
            <person name="Lee S.-C."/>
            <person name="Kwon J.-K."/>
            <person name="Lee H.-Y."/>
            <person name="Koo N."/>
            <person name="Hong Y."/>
            <person name="Kim R.W."/>
            <person name="Kang W.-H."/>
            <person name="Huh J.H."/>
            <person name="Kang B.-C."/>
            <person name="Yang T.-J."/>
            <person name="Lee Y.-H."/>
            <person name="Bennetzen J.L."/>
            <person name="Choi D."/>
        </authorList>
    </citation>
    <scope>NUCLEOTIDE SEQUENCE [LARGE SCALE GENOMIC DNA]</scope>
    <source>
        <strain evidence="10">cv. PBC81</strain>
    </source>
</reference>
<accession>A0A2G2WLQ5</accession>
<gene>
    <name evidence="9" type="ORF">CQW23_15332</name>
</gene>
<keyword evidence="3" id="KW-0808">Transferase</keyword>
<organism evidence="9 10">
    <name type="scientific">Capsicum baccatum</name>
    <name type="common">Peruvian pepper</name>
    <dbReference type="NCBI Taxonomy" id="33114"/>
    <lineage>
        <taxon>Eukaryota</taxon>
        <taxon>Viridiplantae</taxon>
        <taxon>Streptophyta</taxon>
        <taxon>Embryophyta</taxon>
        <taxon>Tracheophyta</taxon>
        <taxon>Spermatophyta</taxon>
        <taxon>Magnoliopsida</taxon>
        <taxon>eudicotyledons</taxon>
        <taxon>Gunneridae</taxon>
        <taxon>Pentapetalae</taxon>
        <taxon>asterids</taxon>
        <taxon>lamiids</taxon>
        <taxon>Solanales</taxon>
        <taxon>Solanaceae</taxon>
        <taxon>Solanoideae</taxon>
        <taxon>Capsiceae</taxon>
        <taxon>Capsicum</taxon>
    </lineage>
</organism>
<dbReference type="OrthoDB" id="248923at2759"/>
<evidence type="ECO:0000256" key="8">
    <source>
        <dbReference type="ARBA" id="ARBA00048679"/>
    </source>
</evidence>
<protein>
    <recommendedName>
        <fullName evidence="1">non-specific serine/threonine protein kinase</fullName>
        <ecNumber evidence="1">2.7.11.1</ecNumber>
    </recommendedName>
</protein>
<comment type="catalytic activity">
    <reaction evidence="7">
        <text>L-threonyl-[protein] + ATP = O-phospho-L-threonyl-[protein] + ADP + H(+)</text>
        <dbReference type="Rhea" id="RHEA:46608"/>
        <dbReference type="Rhea" id="RHEA-COMP:11060"/>
        <dbReference type="Rhea" id="RHEA-COMP:11605"/>
        <dbReference type="ChEBI" id="CHEBI:15378"/>
        <dbReference type="ChEBI" id="CHEBI:30013"/>
        <dbReference type="ChEBI" id="CHEBI:30616"/>
        <dbReference type="ChEBI" id="CHEBI:61977"/>
        <dbReference type="ChEBI" id="CHEBI:456216"/>
        <dbReference type="EC" id="2.7.11.1"/>
    </reaction>
</comment>
<evidence type="ECO:0000256" key="7">
    <source>
        <dbReference type="ARBA" id="ARBA00047899"/>
    </source>
</evidence>
<sequence length="172" mass="18834">MGYTVLGICGPTRTGSTSFGSWVKVVLPMSSLFSDTSNPGVAKKLKHPPHISGLKDQSWKHEAYLLFPVHLDGTLLDNAKKMNAKKEFFSKFHFRCASNISSALCIHLKPRKGQPPLATLMDFGSARPARKANLLSFRGPSIAAEHVSAPFRATELWDKANMTLMKGLISGH</sequence>
<dbReference type="GO" id="GO:0005524">
    <property type="term" value="F:ATP binding"/>
    <property type="evidence" value="ECO:0007669"/>
    <property type="project" value="UniProtKB-KW"/>
</dbReference>
<dbReference type="EC" id="2.7.11.1" evidence="1"/>
<comment type="caution">
    <text evidence="9">The sequence shown here is derived from an EMBL/GenBank/DDBJ whole genome shotgun (WGS) entry which is preliminary data.</text>
</comment>
<dbReference type="Proteomes" id="UP000224567">
    <property type="component" value="Unassembled WGS sequence"/>
</dbReference>
<keyword evidence="4" id="KW-0547">Nucleotide-binding</keyword>
<dbReference type="GO" id="GO:0005737">
    <property type="term" value="C:cytoplasm"/>
    <property type="evidence" value="ECO:0007669"/>
    <property type="project" value="TreeGrafter"/>
</dbReference>
<dbReference type="STRING" id="33114.A0A2G2WLQ5"/>
<evidence type="ECO:0000256" key="4">
    <source>
        <dbReference type="ARBA" id="ARBA00022741"/>
    </source>
</evidence>
<proteinExistence type="predicted"/>
<evidence type="ECO:0000313" key="10">
    <source>
        <dbReference type="Proteomes" id="UP000224567"/>
    </source>
</evidence>
<keyword evidence="2" id="KW-0723">Serine/threonine-protein kinase</keyword>
<dbReference type="InterPro" id="IPR052239">
    <property type="entry name" value="Ser/Thr-specific_kinases"/>
</dbReference>
<evidence type="ECO:0000256" key="5">
    <source>
        <dbReference type="ARBA" id="ARBA00022777"/>
    </source>
</evidence>
<dbReference type="PANTHER" id="PTHR45998">
    <property type="entry name" value="SERINE/THREONINE-PROTEIN KINASE 16"/>
    <property type="match status" value="1"/>
</dbReference>
<reference evidence="9 10" key="1">
    <citation type="journal article" date="2017" name="Genome Biol.">
        <title>New reference genome sequences of hot pepper reveal the massive evolution of plant disease-resistance genes by retroduplication.</title>
        <authorList>
            <person name="Kim S."/>
            <person name="Park J."/>
            <person name="Yeom S.I."/>
            <person name="Kim Y.M."/>
            <person name="Seo E."/>
            <person name="Kim K.T."/>
            <person name="Kim M.S."/>
            <person name="Lee J.M."/>
            <person name="Cheong K."/>
            <person name="Shin H.S."/>
            <person name="Kim S.B."/>
            <person name="Han K."/>
            <person name="Lee J."/>
            <person name="Park M."/>
            <person name="Lee H.A."/>
            <person name="Lee H.Y."/>
            <person name="Lee Y."/>
            <person name="Oh S."/>
            <person name="Lee J.H."/>
            <person name="Choi E."/>
            <person name="Choi E."/>
            <person name="Lee S.E."/>
            <person name="Jeon J."/>
            <person name="Kim H."/>
            <person name="Choi G."/>
            <person name="Song H."/>
            <person name="Lee J."/>
            <person name="Lee S.C."/>
            <person name="Kwon J.K."/>
            <person name="Lee H.Y."/>
            <person name="Koo N."/>
            <person name="Hong Y."/>
            <person name="Kim R.W."/>
            <person name="Kang W.H."/>
            <person name="Huh J.H."/>
            <person name="Kang B.C."/>
            <person name="Yang T.J."/>
            <person name="Lee Y.H."/>
            <person name="Bennetzen J.L."/>
            <person name="Choi D."/>
        </authorList>
    </citation>
    <scope>NUCLEOTIDE SEQUENCE [LARGE SCALE GENOMIC DNA]</scope>
    <source>
        <strain evidence="10">cv. PBC81</strain>
    </source>
</reference>
<comment type="catalytic activity">
    <reaction evidence="8">
        <text>L-seryl-[protein] + ATP = O-phospho-L-seryl-[protein] + ADP + H(+)</text>
        <dbReference type="Rhea" id="RHEA:17989"/>
        <dbReference type="Rhea" id="RHEA-COMP:9863"/>
        <dbReference type="Rhea" id="RHEA-COMP:11604"/>
        <dbReference type="ChEBI" id="CHEBI:15378"/>
        <dbReference type="ChEBI" id="CHEBI:29999"/>
        <dbReference type="ChEBI" id="CHEBI:30616"/>
        <dbReference type="ChEBI" id="CHEBI:83421"/>
        <dbReference type="ChEBI" id="CHEBI:456216"/>
        <dbReference type="EC" id="2.7.11.1"/>
    </reaction>
</comment>
<evidence type="ECO:0000256" key="1">
    <source>
        <dbReference type="ARBA" id="ARBA00012513"/>
    </source>
</evidence>
<evidence type="ECO:0000256" key="6">
    <source>
        <dbReference type="ARBA" id="ARBA00022840"/>
    </source>
</evidence>
<keyword evidence="6" id="KW-0067">ATP-binding</keyword>
<evidence type="ECO:0000256" key="2">
    <source>
        <dbReference type="ARBA" id="ARBA00022527"/>
    </source>
</evidence>
<keyword evidence="5" id="KW-0418">Kinase</keyword>